<gene>
    <name evidence="5" type="ORF">FJR45_11290</name>
</gene>
<proteinExistence type="predicted"/>
<organism evidence="5 6">
    <name type="scientific">Sulfurimonas sediminis</name>
    <dbReference type="NCBI Taxonomy" id="2590020"/>
    <lineage>
        <taxon>Bacteria</taxon>
        <taxon>Pseudomonadati</taxon>
        <taxon>Campylobacterota</taxon>
        <taxon>Epsilonproteobacteria</taxon>
        <taxon>Campylobacterales</taxon>
        <taxon>Sulfurimonadaceae</taxon>
        <taxon>Sulfurimonas</taxon>
    </lineage>
</organism>
<reference evidence="5 6" key="1">
    <citation type="submission" date="2019-06" db="EMBL/GenBank/DDBJ databases">
        <title>Sulfurimonas gotlandica sp. nov., a chemoautotrophic and psychrotolerant epsilonproteobacterium isolated from a pelagic redoxcline, and an emended description of the genus Sulfurimonas.</title>
        <authorList>
            <person name="Wang S."/>
            <person name="Jiang L."/>
            <person name="Shao Z."/>
        </authorList>
    </citation>
    <scope>NUCLEOTIDE SEQUENCE [LARGE SCALE GENOMIC DNA]</scope>
    <source>
        <strain evidence="5 6">S2-6</strain>
    </source>
</reference>
<dbReference type="SMART" id="SM00100">
    <property type="entry name" value="cNMP"/>
    <property type="match status" value="1"/>
</dbReference>
<dbReference type="CDD" id="cd00038">
    <property type="entry name" value="CAP_ED"/>
    <property type="match status" value="1"/>
</dbReference>
<dbReference type="GO" id="GO:0005829">
    <property type="term" value="C:cytosol"/>
    <property type="evidence" value="ECO:0007669"/>
    <property type="project" value="TreeGrafter"/>
</dbReference>
<dbReference type="InterPro" id="IPR036390">
    <property type="entry name" value="WH_DNA-bd_sf"/>
</dbReference>
<dbReference type="InterPro" id="IPR000595">
    <property type="entry name" value="cNMP-bd_dom"/>
</dbReference>
<dbReference type="EMBL" id="CP041235">
    <property type="protein sequence ID" value="QOP44498.1"/>
    <property type="molecule type" value="Genomic_DNA"/>
</dbReference>
<accession>A0A7M1B6V9</accession>
<dbReference type="Pfam" id="PF00027">
    <property type="entry name" value="cNMP_binding"/>
    <property type="match status" value="1"/>
</dbReference>
<dbReference type="PANTHER" id="PTHR24567">
    <property type="entry name" value="CRP FAMILY TRANSCRIPTIONAL REGULATORY PROTEIN"/>
    <property type="match status" value="1"/>
</dbReference>
<dbReference type="InterPro" id="IPR014710">
    <property type="entry name" value="RmlC-like_jellyroll"/>
</dbReference>
<keyword evidence="6" id="KW-1185">Reference proteome</keyword>
<dbReference type="PANTHER" id="PTHR24567:SF26">
    <property type="entry name" value="REGULATORY PROTEIN YEIL"/>
    <property type="match status" value="1"/>
</dbReference>
<keyword evidence="2" id="KW-0238">DNA-binding</keyword>
<evidence type="ECO:0000256" key="2">
    <source>
        <dbReference type="ARBA" id="ARBA00023125"/>
    </source>
</evidence>
<keyword evidence="3" id="KW-0804">Transcription</keyword>
<dbReference type="SUPFAM" id="SSF46785">
    <property type="entry name" value="Winged helix' DNA-binding domain"/>
    <property type="match status" value="1"/>
</dbReference>
<dbReference type="InterPro" id="IPR018490">
    <property type="entry name" value="cNMP-bd_dom_sf"/>
</dbReference>
<feature type="domain" description="Cyclic nucleotide-binding" evidence="4">
    <location>
        <begin position="12"/>
        <end position="134"/>
    </location>
</feature>
<evidence type="ECO:0000259" key="4">
    <source>
        <dbReference type="PROSITE" id="PS50042"/>
    </source>
</evidence>
<dbReference type="AlphaFoldDB" id="A0A7M1B6V9"/>
<evidence type="ECO:0000313" key="5">
    <source>
        <dbReference type="EMBL" id="QOP44498.1"/>
    </source>
</evidence>
<dbReference type="GO" id="GO:0003700">
    <property type="term" value="F:DNA-binding transcription factor activity"/>
    <property type="evidence" value="ECO:0007669"/>
    <property type="project" value="TreeGrafter"/>
</dbReference>
<evidence type="ECO:0000256" key="1">
    <source>
        <dbReference type="ARBA" id="ARBA00023015"/>
    </source>
</evidence>
<keyword evidence="1" id="KW-0805">Transcription regulation</keyword>
<dbReference type="PROSITE" id="PS50042">
    <property type="entry name" value="CNMP_BINDING_3"/>
    <property type="match status" value="1"/>
</dbReference>
<dbReference type="InterPro" id="IPR036388">
    <property type="entry name" value="WH-like_DNA-bd_sf"/>
</dbReference>
<sequence length="222" mass="26396">MPIKNIIRSQNFFSSLKEEDLERLASISFVHHYKKEYMLQYENEECNELFFLCEGMAKAYKIDKHNNEVVLHYIYADSMISEISDTDAEKLRSFSNIQLIEDSQVLSINYQKFKKYFLETHLLQKEFTGEIVKRSLQLQSLINREFIFDAVSKVSMMLHDDLQMFNKLKRHEISLMLHIQPATLSRVLKRLKRNNIIDIIHGQVKIISQRALQNIYKDKIDD</sequence>
<dbReference type="GO" id="GO:0003677">
    <property type="term" value="F:DNA binding"/>
    <property type="evidence" value="ECO:0007669"/>
    <property type="project" value="UniProtKB-KW"/>
</dbReference>
<dbReference type="SUPFAM" id="SSF51206">
    <property type="entry name" value="cAMP-binding domain-like"/>
    <property type="match status" value="1"/>
</dbReference>
<dbReference type="InterPro" id="IPR012318">
    <property type="entry name" value="HTH_CRP"/>
</dbReference>
<evidence type="ECO:0000313" key="6">
    <source>
        <dbReference type="Proteomes" id="UP000593719"/>
    </source>
</evidence>
<evidence type="ECO:0000256" key="3">
    <source>
        <dbReference type="ARBA" id="ARBA00023163"/>
    </source>
</evidence>
<dbReference type="InterPro" id="IPR050397">
    <property type="entry name" value="Env_Response_Regulators"/>
</dbReference>
<name>A0A7M1B6V9_9BACT</name>
<dbReference type="KEGG" id="ssei:FJR45_11290"/>
<protein>
    <submittedName>
        <fullName evidence="5">Crp/Fnr family transcriptional regulator</fullName>
    </submittedName>
</protein>
<dbReference type="Gene3D" id="2.60.120.10">
    <property type="entry name" value="Jelly Rolls"/>
    <property type="match status" value="1"/>
</dbReference>
<dbReference type="Pfam" id="PF13545">
    <property type="entry name" value="HTH_Crp_2"/>
    <property type="match status" value="1"/>
</dbReference>
<dbReference type="Gene3D" id="1.10.10.10">
    <property type="entry name" value="Winged helix-like DNA-binding domain superfamily/Winged helix DNA-binding domain"/>
    <property type="match status" value="1"/>
</dbReference>
<dbReference type="Proteomes" id="UP000593719">
    <property type="component" value="Chromosome"/>
</dbReference>